<keyword evidence="3" id="KW-0456">Lyase</keyword>
<sequence>MTFTSFKPVLASGAPIDFIWLSMGSAALAEVAAHAGPAAIVLDLQHGLWERGSLEAAVGIAGGRVPVIARCAENTPYQISLSLDCGASSVLVPMVETAREAELAVMSSRYPPAGTRSAGGVRPLLGGVDDMLQKGGEVAVGIMIETVTGVENAEAIAAVPGLDYIFIGTGDLALSRGPGDPSVLEQDCLRVLRAARAQDIPCGLYTGSAQAARESFAKGYRIAVSASDFDVAATGFKQATHGIHAK</sequence>
<evidence type="ECO:0000259" key="4">
    <source>
        <dbReference type="Pfam" id="PF03328"/>
    </source>
</evidence>
<dbReference type="GO" id="GO:0016832">
    <property type="term" value="F:aldehyde-lyase activity"/>
    <property type="evidence" value="ECO:0007669"/>
    <property type="project" value="TreeGrafter"/>
</dbReference>
<dbReference type="RefSeq" id="WP_113932076.1">
    <property type="nucleotide sequence ID" value="NZ_JACCEU010000002.1"/>
</dbReference>
<evidence type="ECO:0000256" key="1">
    <source>
        <dbReference type="ARBA" id="ARBA00005568"/>
    </source>
</evidence>
<dbReference type="AlphaFoldDB" id="A0A366HJG5"/>
<dbReference type="PANTHER" id="PTHR30502:SF0">
    <property type="entry name" value="PHOSPHOENOLPYRUVATE CARBOXYLASE FAMILY PROTEIN"/>
    <property type="match status" value="1"/>
</dbReference>
<dbReference type="GO" id="GO:0005737">
    <property type="term" value="C:cytoplasm"/>
    <property type="evidence" value="ECO:0007669"/>
    <property type="project" value="TreeGrafter"/>
</dbReference>
<dbReference type="InterPro" id="IPR050251">
    <property type="entry name" value="HpcH-HpaI_aldolase"/>
</dbReference>
<dbReference type="OrthoDB" id="86160at2"/>
<dbReference type="Pfam" id="PF03328">
    <property type="entry name" value="HpcH_HpaI"/>
    <property type="match status" value="1"/>
</dbReference>
<dbReference type="Gene3D" id="3.20.20.60">
    <property type="entry name" value="Phosphoenolpyruvate-binding domains"/>
    <property type="match status" value="1"/>
</dbReference>
<evidence type="ECO:0000256" key="3">
    <source>
        <dbReference type="ARBA" id="ARBA00023239"/>
    </source>
</evidence>
<organism evidence="5 6">
    <name type="scientific">Eoetvoesiella caeni</name>
    <dbReference type="NCBI Taxonomy" id="645616"/>
    <lineage>
        <taxon>Bacteria</taxon>
        <taxon>Pseudomonadati</taxon>
        <taxon>Pseudomonadota</taxon>
        <taxon>Betaproteobacteria</taxon>
        <taxon>Burkholderiales</taxon>
        <taxon>Alcaligenaceae</taxon>
        <taxon>Eoetvoesiella</taxon>
    </lineage>
</organism>
<dbReference type="SUPFAM" id="SSF51621">
    <property type="entry name" value="Phosphoenolpyruvate/pyruvate domain"/>
    <property type="match status" value="1"/>
</dbReference>
<keyword evidence="6" id="KW-1185">Reference proteome</keyword>
<gene>
    <name evidence="5" type="ORF">DFR37_102209</name>
</gene>
<keyword evidence="2" id="KW-0479">Metal-binding</keyword>
<evidence type="ECO:0000313" key="6">
    <source>
        <dbReference type="Proteomes" id="UP000253628"/>
    </source>
</evidence>
<dbReference type="InterPro" id="IPR005000">
    <property type="entry name" value="Aldolase/citrate-lyase_domain"/>
</dbReference>
<name>A0A366HJG5_9BURK</name>
<protein>
    <submittedName>
        <fullName evidence="5">2-dehydro-3-deoxyglucarate aldolase/4-hydroxy-2-oxoheptanedioate aldolase</fullName>
    </submittedName>
</protein>
<evidence type="ECO:0000256" key="2">
    <source>
        <dbReference type="ARBA" id="ARBA00022723"/>
    </source>
</evidence>
<feature type="domain" description="HpcH/HpaI aldolase/citrate lyase" evidence="4">
    <location>
        <begin position="19"/>
        <end position="228"/>
    </location>
</feature>
<evidence type="ECO:0000313" key="5">
    <source>
        <dbReference type="EMBL" id="RBP41830.1"/>
    </source>
</evidence>
<accession>A0A366HJG5</accession>
<dbReference type="EMBL" id="QNRQ01000002">
    <property type="protein sequence ID" value="RBP41830.1"/>
    <property type="molecule type" value="Genomic_DNA"/>
</dbReference>
<dbReference type="InterPro" id="IPR040442">
    <property type="entry name" value="Pyrv_kinase-like_dom_sf"/>
</dbReference>
<dbReference type="Proteomes" id="UP000253628">
    <property type="component" value="Unassembled WGS sequence"/>
</dbReference>
<reference evidence="5 6" key="1">
    <citation type="submission" date="2018-06" db="EMBL/GenBank/DDBJ databases">
        <title>Genomic Encyclopedia of Type Strains, Phase IV (KMG-IV): sequencing the most valuable type-strain genomes for metagenomic binning, comparative biology and taxonomic classification.</title>
        <authorList>
            <person name="Goeker M."/>
        </authorList>
    </citation>
    <scope>NUCLEOTIDE SEQUENCE [LARGE SCALE GENOMIC DNA]</scope>
    <source>
        <strain evidence="5 6">DSM 25520</strain>
    </source>
</reference>
<dbReference type="PANTHER" id="PTHR30502">
    <property type="entry name" value="2-KETO-3-DEOXY-L-RHAMNONATE ALDOLASE"/>
    <property type="match status" value="1"/>
</dbReference>
<proteinExistence type="inferred from homology"/>
<comment type="similarity">
    <text evidence="1">Belongs to the HpcH/HpaI aldolase family.</text>
</comment>
<comment type="caution">
    <text evidence="5">The sequence shown here is derived from an EMBL/GenBank/DDBJ whole genome shotgun (WGS) entry which is preliminary data.</text>
</comment>
<dbReference type="InterPro" id="IPR015813">
    <property type="entry name" value="Pyrv/PenolPyrv_kinase-like_dom"/>
</dbReference>
<dbReference type="GO" id="GO:0046872">
    <property type="term" value="F:metal ion binding"/>
    <property type="evidence" value="ECO:0007669"/>
    <property type="project" value="UniProtKB-KW"/>
</dbReference>